<gene>
    <name evidence="2" type="ORF">C0184_13010</name>
</gene>
<dbReference type="EMBL" id="PNIQ01000872">
    <property type="protein sequence ID" value="PMP76288.1"/>
    <property type="molecule type" value="Genomic_DNA"/>
</dbReference>
<feature type="transmembrane region" description="Helical" evidence="1">
    <location>
        <begin position="17"/>
        <end position="37"/>
    </location>
</feature>
<keyword evidence="1" id="KW-0812">Transmembrane</keyword>
<evidence type="ECO:0008006" key="4">
    <source>
        <dbReference type="Google" id="ProtNLM"/>
    </source>
</evidence>
<name>A0A2J6WYB7_9CHLR</name>
<reference evidence="2 3" key="1">
    <citation type="submission" date="2018-01" db="EMBL/GenBank/DDBJ databases">
        <title>Metagenomic assembled genomes from two thermal pools in the Uzon Caldera, Kamchatka, Russia.</title>
        <authorList>
            <person name="Wilkins L."/>
            <person name="Ettinger C."/>
        </authorList>
    </citation>
    <scope>NUCLEOTIDE SEQUENCE [LARGE SCALE GENOMIC DNA]</scope>
    <source>
        <strain evidence="2">ZAV-02</strain>
    </source>
</reference>
<evidence type="ECO:0000256" key="1">
    <source>
        <dbReference type="SAM" id="Phobius"/>
    </source>
</evidence>
<feature type="transmembrane region" description="Helical" evidence="1">
    <location>
        <begin position="49"/>
        <end position="70"/>
    </location>
</feature>
<accession>A0A2J6WYB7</accession>
<evidence type="ECO:0000313" key="3">
    <source>
        <dbReference type="Proteomes" id="UP000243376"/>
    </source>
</evidence>
<feature type="transmembrane region" description="Helical" evidence="1">
    <location>
        <begin position="77"/>
        <end position="103"/>
    </location>
</feature>
<protein>
    <recommendedName>
        <fullName evidence="4">Abortive infection protein</fullName>
    </recommendedName>
</protein>
<evidence type="ECO:0000313" key="2">
    <source>
        <dbReference type="EMBL" id="PMP76288.1"/>
    </source>
</evidence>
<keyword evidence="1" id="KW-0472">Membrane</keyword>
<keyword evidence="1" id="KW-1133">Transmembrane helix</keyword>
<dbReference type="Proteomes" id="UP000243376">
    <property type="component" value="Unassembled WGS sequence"/>
</dbReference>
<feature type="transmembrane region" description="Helical" evidence="1">
    <location>
        <begin position="123"/>
        <end position="145"/>
    </location>
</feature>
<dbReference type="AlphaFoldDB" id="A0A2J6WYB7"/>
<proteinExistence type="predicted"/>
<comment type="caution">
    <text evidence="2">The sequence shown here is derived from an EMBL/GenBank/DDBJ whole genome shotgun (WGS) entry which is preliminary data.</text>
</comment>
<organism evidence="2 3">
    <name type="scientific">Chloroflexus aggregans</name>
    <dbReference type="NCBI Taxonomy" id="152260"/>
    <lineage>
        <taxon>Bacteria</taxon>
        <taxon>Bacillati</taxon>
        <taxon>Chloroflexota</taxon>
        <taxon>Chloroflexia</taxon>
        <taxon>Chloroflexales</taxon>
        <taxon>Chloroflexineae</taxon>
        <taxon>Chloroflexaceae</taxon>
        <taxon>Chloroflexus</taxon>
    </lineage>
</organism>
<feature type="transmembrane region" description="Helical" evidence="1">
    <location>
        <begin position="166"/>
        <end position="183"/>
    </location>
</feature>
<sequence length="221" mass="25020">MEYELTKQRTLSRLDQYIVLYWLISLVIGIPLLGDWLRSWNVPVTLSNPLFVAFLLISFAFSQVLYVMVARHDGRPFLVGPTVIFSIGNGVIETFAFATVYRIGAWIGDGLAAQFWPSLVGSLGFAVGFTAFVIYGGVIHGMFWLQQLPPHLDDTPRSMRIRKLRPLAEMALVLGWSLCLYLYQDIWTVIFIHILVDLGLMLRVRPPVFLGASRRSDQALD</sequence>